<feature type="compositionally biased region" description="Low complexity" evidence="1">
    <location>
        <begin position="1"/>
        <end position="14"/>
    </location>
</feature>
<dbReference type="EMBL" id="DF237176">
    <property type="protein sequence ID" value="GAQ85277.1"/>
    <property type="molecule type" value="Genomic_DNA"/>
</dbReference>
<reference evidence="3 4" key="1">
    <citation type="journal article" date="2014" name="Nat. Commun.">
        <title>Klebsormidium flaccidum genome reveals primary factors for plant terrestrial adaptation.</title>
        <authorList>
            <person name="Hori K."/>
            <person name="Maruyama F."/>
            <person name="Fujisawa T."/>
            <person name="Togashi T."/>
            <person name="Yamamoto N."/>
            <person name="Seo M."/>
            <person name="Sato S."/>
            <person name="Yamada T."/>
            <person name="Mori H."/>
            <person name="Tajima N."/>
            <person name="Moriyama T."/>
            <person name="Ikeuchi M."/>
            <person name="Watanabe M."/>
            <person name="Wada H."/>
            <person name="Kobayashi K."/>
            <person name="Saito M."/>
            <person name="Masuda T."/>
            <person name="Sasaki-Sekimoto Y."/>
            <person name="Mashiguchi K."/>
            <person name="Awai K."/>
            <person name="Shimojima M."/>
            <person name="Masuda S."/>
            <person name="Iwai M."/>
            <person name="Nobusawa T."/>
            <person name="Narise T."/>
            <person name="Kondo S."/>
            <person name="Saito H."/>
            <person name="Sato R."/>
            <person name="Murakawa M."/>
            <person name="Ihara Y."/>
            <person name="Oshima-Yamada Y."/>
            <person name="Ohtaka K."/>
            <person name="Satoh M."/>
            <person name="Sonobe K."/>
            <person name="Ishii M."/>
            <person name="Ohtani R."/>
            <person name="Kanamori-Sato M."/>
            <person name="Honoki R."/>
            <person name="Miyazaki D."/>
            <person name="Mochizuki H."/>
            <person name="Umetsu J."/>
            <person name="Higashi K."/>
            <person name="Shibata D."/>
            <person name="Kamiya Y."/>
            <person name="Sato N."/>
            <person name="Nakamura Y."/>
            <person name="Tabata S."/>
            <person name="Ida S."/>
            <person name="Kurokawa K."/>
            <person name="Ohta H."/>
        </authorList>
    </citation>
    <scope>NUCLEOTIDE SEQUENCE [LARGE SCALE GENOMIC DNA]</scope>
    <source>
        <strain evidence="3 4">NIES-2285</strain>
    </source>
</reference>
<proteinExistence type="predicted"/>
<protein>
    <submittedName>
        <fullName evidence="3">Uncharacterized protein</fullName>
    </submittedName>
</protein>
<keyword evidence="4" id="KW-1185">Reference proteome</keyword>
<evidence type="ECO:0000313" key="3">
    <source>
        <dbReference type="EMBL" id="GAQ85277.1"/>
    </source>
</evidence>
<feature type="transmembrane region" description="Helical" evidence="2">
    <location>
        <begin position="107"/>
        <end position="129"/>
    </location>
</feature>
<evidence type="ECO:0000313" key="4">
    <source>
        <dbReference type="Proteomes" id="UP000054558"/>
    </source>
</evidence>
<name>A0A1Y1I993_KLENI</name>
<feature type="region of interest" description="Disordered" evidence="1">
    <location>
        <begin position="1"/>
        <end position="22"/>
    </location>
</feature>
<dbReference type="Proteomes" id="UP000054558">
    <property type="component" value="Unassembled WGS sequence"/>
</dbReference>
<accession>A0A1Y1I993</accession>
<keyword evidence="2" id="KW-1133">Transmembrane helix</keyword>
<dbReference type="AlphaFoldDB" id="A0A1Y1I993"/>
<sequence length="174" mass="19073">MAQPSHSEIPIASAAPPPAAYGENYKQEKQYTEYATPPYGQQYPPQAVPIAQGQPAYYAPQGQGYYPGQSMPGGGAYPPQQPSAFHVVQVPPHQPSRNQHCCATPDWIFFILGWIFGIFWPIGALLPLCRTPKFANPTVKAGWVANCIGTVLLIAAIIVIIVARPKSDDPYYRY</sequence>
<keyword evidence="2" id="KW-0812">Transmembrane</keyword>
<evidence type="ECO:0000256" key="1">
    <source>
        <dbReference type="SAM" id="MobiDB-lite"/>
    </source>
</evidence>
<feature type="transmembrane region" description="Helical" evidence="2">
    <location>
        <begin position="141"/>
        <end position="163"/>
    </location>
</feature>
<organism evidence="3 4">
    <name type="scientific">Klebsormidium nitens</name>
    <name type="common">Green alga</name>
    <name type="synonym">Ulothrix nitens</name>
    <dbReference type="NCBI Taxonomy" id="105231"/>
    <lineage>
        <taxon>Eukaryota</taxon>
        <taxon>Viridiplantae</taxon>
        <taxon>Streptophyta</taxon>
        <taxon>Klebsormidiophyceae</taxon>
        <taxon>Klebsormidiales</taxon>
        <taxon>Klebsormidiaceae</taxon>
        <taxon>Klebsormidium</taxon>
    </lineage>
</organism>
<gene>
    <name evidence="3" type="ORF">KFL_002270110</name>
</gene>
<keyword evidence="2" id="KW-0472">Membrane</keyword>
<evidence type="ECO:0000256" key="2">
    <source>
        <dbReference type="SAM" id="Phobius"/>
    </source>
</evidence>